<evidence type="ECO:0000259" key="4">
    <source>
        <dbReference type="SMART" id="SM00984"/>
    </source>
</evidence>
<dbReference type="GO" id="GO:0016616">
    <property type="term" value="F:oxidoreductase activity, acting on the CH-OH group of donors, NAD or NADP as acceptor"/>
    <property type="evidence" value="ECO:0007669"/>
    <property type="project" value="InterPro"/>
</dbReference>
<dbReference type="InterPro" id="IPR001732">
    <property type="entry name" value="UDP-Glc/GDP-Man_DH_N"/>
</dbReference>
<proteinExistence type="inferred from homology"/>
<protein>
    <submittedName>
        <fullName evidence="5">Nucleotide sugar dehydrogenase</fullName>
    </submittedName>
</protein>
<keyword evidence="1" id="KW-0560">Oxidoreductase</keyword>
<dbReference type="GO" id="GO:0051287">
    <property type="term" value="F:NAD binding"/>
    <property type="evidence" value="ECO:0007669"/>
    <property type="project" value="InterPro"/>
</dbReference>
<dbReference type="InterPro" id="IPR036220">
    <property type="entry name" value="UDP-Glc/GDP-Man_DH_C_sf"/>
</dbReference>
<evidence type="ECO:0000256" key="2">
    <source>
        <dbReference type="ARBA" id="ARBA00023027"/>
    </source>
</evidence>
<dbReference type="Pfam" id="PF03721">
    <property type="entry name" value="UDPG_MGDP_dh_N"/>
    <property type="match status" value="1"/>
</dbReference>
<dbReference type="AlphaFoldDB" id="A0A7G9R994"/>
<dbReference type="RefSeq" id="WP_187578011.1">
    <property type="nucleotide sequence ID" value="NZ_CP060713.1"/>
</dbReference>
<dbReference type="GO" id="GO:0000271">
    <property type="term" value="P:polysaccharide biosynthetic process"/>
    <property type="evidence" value="ECO:0007669"/>
    <property type="project" value="InterPro"/>
</dbReference>
<dbReference type="InterPro" id="IPR008927">
    <property type="entry name" value="6-PGluconate_DH-like_C_sf"/>
</dbReference>
<dbReference type="InterPro" id="IPR028359">
    <property type="entry name" value="UDP_ManNAc/GlcNAc_DH"/>
</dbReference>
<dbReference type="InterPro" id="IPR036291">
    <property type="entry name" value="NAD(P)-bd_dom_sf"/>
</dbReference>
<evidence type="ECO:0000256" key="3">
    <source>
        <dbReference type="PIRNR" id="PIRNR000124"/>
    </source>
</evidence>
<comment type="similarity">
    <text evidence="3">Belongs to the UDP-glucose/GDP-mannose dehydrogenase family.</text>
</comment>
<dbReference type="PIRSF" id="PIRSF500136">
    <property type="entry name" value="UDP_ManNAc_DH"/>
    <property type="match status" value="1"/>
</dbReference>
<dbReference type="PANTHER" id="PTHR43491">
    <property type="entry name" value="UDP-N-ACETYL-D-MANNOSAMINE DEHYDROGENASE"/>
    <property type="match status" value="1"/>
</dbReference>
<dbReference type="Pfam" id="PF00984">
    <property type="entry name" value="UDPG_MGDP_dh"/>
    <property type="match status" value="1"/>
</dbReference>
<dbReference type="Proteomes" id="UP000515947">
    <property type="component" value="Chromosome"/>
</dbReference>
<dbReference type="InterPro" id="IPR014027">
    <property type="entry name" value="UDP-Glc/GDP-Man_DH_C"/>
</dbReference>
<gene>
    <name evidence="5" type="ORF">H9L09_16960</name>
</gene>
<keyword evidence="6" id="KW-1185">Reference proteome</keyword>
<dbReference type="NCBIfam" id="TIGR03026">
    <property type="entry name" value="NDP-sugDHase"/>
    <property type="match status" value="1"/>
</dbReference>
<dbReference type="GO" id="GO:0016628">
    <property type="term" value="F:oxidoreductase activity, acting on the CH-CH group of donors, NAD or NADP as acceptor"/>
    <property type="evidence" value="ECO:0007669"/>
    <property type="project" value="InterPro"/>
</dbReference>
<dbReference type="SUPFAM" id="SSF51735">
    <property type="entry name" value="NAD(P)-binding Rossmann-fold domains"/>
    <property type="match status" value="1"/>
</dbReference>
<evidence type="ECO:0000313" key="5">
    <source>
        <dbReference type="EMBL" id="QNN52169.1"/>
    </source>
</evidence>
<reference evidence="5 6" key="1">
    <citation type="submission" date="2020-08" db="EMBL/GenBank/DDBJ databases">
        <title>Genome sequence of Nocardioides mesophilus KACC 16243T.</title>
        <authorList>
            <person name="Hyun D.-W."/>
            <person name="Bae J.-W."/>
        </authorList>
    </citation>
    <scope>NUCLEOTIDE SEQUENCE [LARGE SCALE GENOMIC DNA]</scope>
    <source>
        <strain evidence="5 6">KACC 16243</strain>
    </source>
</reference>
<name>A0A7G9R994_9ACTN</name>
<dbReference type="SUPFAM" id="SSF48179">
    <property type="entry name" value="6-phosphogluconate dehydrogenase C-terminal domain-like"/>
    <property type="match status" value="1"/>
</dbReference>
<dbReference type="KEGG" id="nmes:H9L09_16960"/>
<accession>A0A7G9R994</accession>
<dbReference type="EMBL" id="CP060713">
    <property type="protein sequence ID" value="QNN52169.1"/>
    <property type="molecule type" value="Genomic_DNA"/>
</dbReference>
<feature type="domain" description="UDP-glucose/GDP-mannose dehydrogenase C-terminal" evidence="4">
    <location>
        <begin position="337"/>
        <end position="432"/>
    </location>
</feature>
<dbReference type="InterPro" id="IPR014026">
    <property type="entry name" value="UDP-Glc/GDP-Man_DH_dimer"/>
</dbReference>
<dbReference type="SMART" id="SM00984">
    <property type="entry name" value="UDPG_MGDP_dh_C"/>
    <property type="match status" value="1"/>
</dbReference>
<dbReference type="PIRSF" id="PIRSF000124">
    <property type="entry name" value="UDPglc_GDPman_dh"/>
    <property type="match status" value="1"/>
</dbReference>
<dbReference type="Gene3D" id="3.40.50.720">
    <property type="entry name" value="NAD(P)-binding Rossmann-like Domain"/>
    <property type="match status" value="2"/>
</dbReference>
<evidence type="ECO:0000313" key="6">
    <source>
        <dbReference type="Proteomes" id="UP000515947"/>
    </source>
</evidence>
<keyword evidence="2" id="KW-0520">NAD</keyword>
<evidence type="ECO:0000256" key="1">
    <source>
        <dbReference type="ARBA" id="ARBA00023002"/>
    </source>
</evidence>
<sequence length="441" mass="47208">MDSEPSTDVVASLLDRLPTGRLRLVVIGQGYVGLSLAAAAAVEGLDVHGIDIDAARVGALSRGESVVPGVDDGVFAMATDSGRLSFGTDFARVADADVVVICVPTPITDHRPDLGAVEGASRLVSQMLRPGQLVILESTTYPGTTEQVVQPLLEASGLRAGDDFLLAFSPERIDPGNTKYGLRNTPRVVGGIDARATAAAGAFYRLLVDDVTELSSARSAELAKLLENTFRMVNIALVNELARQCHDQGIDVWEVIRAAATKPFGFMPFQPGPGVGGHCIPLDPTYLAWQSHRDTGRRFRLVELAQDINAEMPDYVCRRIVDALGERGVSVRDASVLALGVTYKPNVGDLRESAAVETLAQLARRGVKVSFHDPFVERLESHGLSLERSELSADVLAQADAVALLTPHDVYDLQWLQGGAKLVFDARNALGVRGDERVVTL</sequence>
<dbReference type="Pfam" id="PF03720">
    <property type="entry name" value="UDPG_MGDP_dh_C"/>
    <property type="match status" value="1"/>
</dbReference>
<dbReference type="SUPFAM" id="SSF52413">
    <property type="entry name" value="UDP-glucose/GDP-mannose dehydrogenase C-terminal domain"/>
    <property type="match status" value="1"/>
</dbReference>
<dbReference type="PANTHER" id="PTHR43491:SF1">
    <property type="entry name" value="UDP-N-ACETYL-D-MANNOSAMINE DEHYDROGENASE"/>
    <property type="match status" value="1"/>
</dbReference>
<organism evidence="5 6">
    <name type="scientific">Nocardioides mesophilus</name>
    <dbReference type="NCBI Taxonomy" id="433659"/>
    <lineage>
        <taxon>Bacteria</taxon>
        <taxon>Bacillati</taxon>
        <taxon>Actinomycetota</taxon>
        <taxon>Actinomycetes</taxon>
        <taxon>Propionibacteriales</taxon>
        <taxon>Nocardioidaceae</taxon>
        <taxon>Nocardioides</taxon>
    </lineage>
</organism>
<dbReference type="InterPro" id="IPR017476">
    <property type="entry name" value="UDP-Glc/GDP-Man"/>
</dbReference>